<organism evidence="1 2">
    <name type="scientific">Parthenolecanium corni</name>
    <dbReference type="NCBI Taxonomy" id="536013"/>
    <lineage>
        <taxon>Eukaryota</taxon>
        <taxon>Metazoa</taxon>
        <taxon>Ecdysozoa</taxon>
        <taxon>Arthropoda</taxon>
        <taxon>Hexapoda</taxon>
        <taxon>Insecta</taxon>
        <taxon>Pterygota</taxon>
        <taxon>Neoptera</taxon>
        <taxon>Paraneoptera</taxon>
        <taxon>Hemiptera</taxon>
        <taxon>Sternorrhyncha</taxon>
        <taxon>Coccoidea</taxon>
        <taxon>Coccidae</taxon>
        <taxon>Parthenolecanium</taxon>
    </lineage>
</organism>
<name>A0AAN9TG90_9HEMI</name>
<sequence length="147" mass="16498">MVDQSIPIWPNTFFNTNMMNVAGSEPICFDKFLLLDLLHHIPRHFVRTVDGEIITVTSDKQLFHIQMSIEMVMAATFALGSLWQWALARPREEVAAALRMNAAAALAAAQARKLEVGYFAQRNQSSPFCSTKSVEPLTPAQWYQSSP</sequence>
<dbReference type="Proteomes" id="UP001367676">
    <property type="component" value="Unassembled WGS sequence"/>
</dbReference>
<dbReference type="AlphaFoldDB" id="A0AAN9TG90"/>
<dbReference type="EMBL" id="JBBCAQ010000028">
    <property type="protein sequence ID" value="KAK7585912.1"/>
    <property type="molecule type" value="Genomic_DNA"/>
</dbReference>
<reference evidence="1 2" key="1">
    <citation type="submission" date="2024-03" db="EMBL/GenBank/DDBJ databases">
        <title>Adaptation during the transition from Ophiocordyceps entomopathogen to insect associate is accompanied by gene loss and intensified selection.</title>
        <authorList>
            <person name="Ward C.M."/>
            <person name="Onetto C.A."/>
            <person name="Borneman A.R."/>
        </authorList>
    </citation>
    <scope>NUCLEOTIDE SEQUENCE [LARGE SCALE GENOMIC DNA]</scope>
    <source>
        <strain evidence="1">AWRI1</strain>
        <tissue evidence="1">Single Adult Female</tissue>
    </source>
</reference>
<evidence type="ECO:0000313" key="2">
    <source>
        <dbReference type="Proteomes" id="UP001367676"/>
    </source>
</evidence>
<protein>
    <submittedName>
        <fullName evidence="1">Uncharacterized protein</fullName>
    </submittedName>
</protein>
<accession>A0AAN9TG90</accession>
<evidence type="ECO:0000313" key="1">
    <source>
        <dbReference type="EMBL" id="KAK7585912.1"/>
    </source>
</evidence>
<proteinExistence type="predicted"/>
<comment type="caution">
    <text evidence="1">The sequence shown here is derived from an EMBL/GenBank/DDBJ whole genome shotgun (WGS) entry which is preliminary data.</text>
</comment>
<keyword evidence="2" id="KW-1185">Reference proteome</keyword>
<gene>
    <name evidence="1" type="ORF">V9T40_000091</name>
</gene>